<evidence type="ECO:0000313" key="1">
    <source>
        <dbReference type="EMBL" id="MDM7856462.1"/>
    </source>
</evidence>
<gene>
    <name evidence="1" type="ORF">QRT04_16105</name>
</gene>
<dbReference type="RefSeq" id="WP_289456652.1">
    <property type="nucleotide sequence ID" value="NZ_JAUCGQ010000003.1"/>
</dbReference>
<name>A0ABT7SJV1_9CELL</name>
<sequence>MSTPESADASRPDPVDELVCSARGCRETAAWGLLWNNPRLHTTERRKVWLACDEHREHLSQYLDVRGFLRDVVPAGDLEGAAR</sequence>
<evidence type="ECO:0000313" key="2">
    <source>
        <dbReference type="Proteomes" id="UP001529338"/>
    </source>
</evidence>
<dbReference type="EMBL" id="JAUCGQ010000003">
    <property type="protein sequence ID" value="MDM7856462.1"/>
    <property type="molecule type" value="Genomic_DNA"/>
</dbReference>
<keyword evidence="2" id="KW-1185">Reference proteome</keyword>
<reference evidence="1 2" key="1">
    <citation type="submission" date="2023-06" db="EMBL/GenBank/DDBJ databases">
        <title>Cellulomonas sp. MW4 Whole genome sequence.</title>
        <authorList>
            <person name="Park S."/>
        </authorList>
    </citation>
    <scope>NUCLEOTIDE SEQUENCE [LARGE SCALE GENOMIC DNA]</scope>
    <source>
        <strain evidence="1 2">MW4</strain>
    </source>
</reference>
<accession>A0ABT7SJV1</accession>
<evidence type="ECO:0008006" key="3">
    <source>
        <dbReference type="Google" id="ProtNLM"/>
    </source>
</evidence>
<proteinExistence type="predicted"/>
<protein>
    <recommendedName>
        <fullName evidence="3">Acetone carboxylase</fullName>
    </recommendedName>
</protein>
<comment type="caution">
    <text evidence="1">The sequence shown here is derived from an EMBL/GenBank/DDBJ whole genome shotgun (WGS) entry which is preliminary data.</text>
</comment>
<dbReference type="Proteomes" id="UP001529338">
    <property type="component" value="Unassembled WGS sequence"/>
</dbReference>
<organism evidence="1 2">
    <name type="scientific">Cellulomonas alba</name>
    <dbReference type="NCBI Taxonomy" id="3053467"/>
    <lineage>
        <taxon>Bacteria</taxon>
        <taxon>Bacillati</taxon>
        <taxon>Actinomycetota</taxon>
        <taxon>Actinomycetes</taxon>
        <taxon>Micrococcales</taxon>
        <taxon>Cellulomonadaceae</taxon>
        <taxon>Cellulomonas</taxon>
    </lineage>
</organism>